<name>A0A4V2K325_9APHY</name>
<gene>
    <name evidence="1" type="ORF">BD311DRAFT_649184</name>
</gene>
<sequence>ARWRDGSRRKTNTATDLYAAGEDRLAPADVFRYTPLLPKRAGTPATAEHPHVGRSHARPTTWDHGSGLATRAAGACTVAFCVLEGSLLDDVWKRSLRRYQPRYHDLVRRYVRGGGRRAARYWRPAKSVESLH</sequence>
<evidence type="ECO:0000313" key="1">
    <source>
        <dbReference type="EMBL" id="TBU35289.1"/>
    </source>
</evidence>
<protein>
    <submittedName>
        <fullName evidence="1">Uncharacterized protein</fullName>
    </submittedName>
</protein>
<dbReference type="AlphaFoldDB" id="A0A4V2K325"/>
<dbReference type="Proteomes" id="UP000292957">
    <property type="component" value="Unassembled WGS sequence"/>
</dbReference>
<dbReference type="EMBL" id="ML143387">
    <property type="protein sequence ID" value="TBU35289.1"/>
    <property type="molecule type" value="Genomic_DNA"/>
</dbReference>
<organism evidence="1">
    <name type="scientific">Dichomitus squalens</name>
    <dbReference type="NCBI Taxonomy" id="114155"/>
    <lineage>
        <taxon>Eukaryota</taxon>
        <taxon>Fungi</taxon>
        <taxon>Dikarya</taxon>
        <taxon>Basidiomycota</taxon>
        <taxon>Agaricomycotina</taxon>
        <taxon>Agaricomycetes</taxon>
        <taxon>Polyporales</taxon>
        <taxon>Polyporaceae</taxon>
        <taxon>Dichomitus</taxon>
    </lineage>
</organism>
<accession>A0A4V2K325</accession>
<feature type="non-terminal residue" evidence="1">
    <location>
        <position position="1"/>
    </location>
</feature>
<proteinExistence type="predicted"/>
<reference evidence="1" key="1">
    <citation type="submission" date="2019-01" db="EMBL/GenBank/DDBJ databases">
        <title>Draft genome sequences of three monokaryotic isolates of the white-rot basidiomycete fungus Dichomitus squalens.</title>
        <authorList>
            <consortium name="DOE Joint Genome Institute"/>
            <person name="Lopez S.C."/>
            <person name="Andreopoulos B."/>
            <person name="Pangilinan J."/>
            <person name="Lipzen A."/>
            <person name="Riley R."/>
            <person name="Ahrendt S."/>
            <person name="Ng V."/>
            <person name="Barry K."/>
            <person name="Daum C."/>
            <person name="Grigoriev I.V."/>
            <person name="Hilden K.S."/>
            <person name="Makela M.R."/>
            <person name="de Vries R.P."/>
        </authorList>
    </citation>
    <scope>NUCLEOTIDE SEQUENCE [LARGE SCALE GENOMIC DNA]</scope>
    <source>
        <strain evidence="1">OM18370.1</strain>
    </source>
</reference>